<name>A0ABR1K9P7_9PEZI</name>
<accession>A0ABR1K9P7</accession>
<protein>
    <recommendedName>
        <fullName evidence="4">Secreted protein</fullName>
    </recommendedName>
</protein>
<keyword evidence="3" id="KW-1185">Reference proteome</keyword>
<keyword evidence="1" id="KW-0812">Transmembrane</keyword>
<evidence type="ECO:0000256" key="1">
    <source>
        <dbReference type="SAM" id="Phobius"/>
    </source>
</evidence>
<evidence type="ECO:0000313" key="3">
    <source>
        <dbReference type="Proteomes" id="UP001363622"/>
    </source>
</evidence>
<reference evidence="2 3" key="1">
    <citation type="submission" date="2024-04" db="EMBL/GenBank/DDBJ databases">
        <title>Phyllosticta paracitricarpa is synonymous to the EU quarantine fungus P. citricarpa based on phylogenomic analyses.</title>
        <authorList>
            <consortium name="Lawrence Berkeley National Laboratory"/>
            <person name="Van Ingen-Buijs V.A."/>
            <person name="Van Westerhoven A.C."/>
            <person name="Haridas S."/>
            <person name="Skiadas P."/>
            <person name="Martin F."/>
            <person name="Groenewald J.Z."/>
            <person name="Crous P.W."/>
            <person name="Seidl M.F."/>
        </authorList>
    </citation>
    <scope>NUCLEOTIDE SEQUENCE [LARGE SCALE GENOMIC DNA]</scope>
    <source>
        <strain evidence="2 3">CBS 123371</strain>
    </source>
</reference>
<feature type="transmembrane region" description="Helical" evidence="1">
    <location>
        <begin position="6"/>
        <end position="25"/>
    </location>
</feature>
<gene>
    <name evidence="2" type="ORF">IWZ03DRAFT_82083</name>
</gene>
<dbReference type="EMBL" id="JBBPHU010000015">
    <property type="protein sequence ID" value="KAK7510124.1"/>
    <property type="molecule type" value="Genomic_DNA"/>
</dbReference>
<organism evidence="2 3">
    <name type="scientific">Phyllosticta citriasiana</name>
    <dbReference type="NCBI Taxonomy" id="595635"/>
    <lineage>
        <taxon>Eukaryota</taxon>
        <taxon>Fungi</taxon>
        <taxon>Dikarya</taxon>
        <taxon>Ascomycota</taxon>
        <taxon>Pezizomycotina</taxon>
        <taxon>Dothideomycetes</taxon>
        <taxon>Dothideomycetes incertae sedis</taxon>
        <taxon>Botryosphaeriales</taxon>
        <taxon>Phyllostictaceae</taxon>
        <taxon>Phyllosticta</taxon>
    </lineage>
</organism>
<proteinExistence type="predicted"/>
<comment type="caution">
    <text evidence="2">The sequence shown here is derived from an EMBL/GenBank/DDBJ whole genome shotgun (WGS) entry which is preliminary data.</text>
</comment>
<evidence type="ECO:0000313" key="2">
    <source>
        <dbReference type="EMBL" id="KAK7510124.1"/>
    </source>
</evidence>
<evidence type="ECO:0008006" key="4">
    <source>
        <dbReference type="Google" id="ProtNLM"/>
    </source>
</evidence>
<dbReference type="Proteomes" id="UP001363622">
    <property type="component" value="Unassembled WGS sequence"/>
</dbReference>
<keyword evidence="1" id="KW-1133">Transmembrane helix</keyword>
<keyword evidence="1" id="KW-0472">Membrane</keyword>
<sequence>MLLFPLLFFFFFFTFFFPLAVVVVVSMDWTGVNTTTASGDQTGPSTCPSVCLPHMVSLPLVNPTPGTASTGQAAHGDGPADAKTCFSLWTRYLVQSYEFFCRPCVVCSLVAMEERTACPCAALGVRTRMDGKNGCASSKSRAVIGIFHCVSFTICPVQSSPVRWVVGEGECEPQAATKRPWPALPARR</sequence>